<proteinExistence type="predicted"/>
<organism evidence="2 3">
    <name type="scientific">Actinopolymorpha rutila</name>
    <dbReference type="NCBI Taxonomy" id="446787"/>
    <lineage>
        <taxon>Bacteria</taxon>
        <taxon>Bacillati</taxon>
        <taxon>Actinomycetota</taxon>
        <taxon>Actinomycetes</taxon>
        <taxon>Propionibacteriales</taxon>
        <taxon>Actinopolymorphaceae</taxon>
        <taxon>Actinopolymorpha</taxon>
    </lineage>
</organism>
<feature type="transmembrane region" description="Helical" evidence="1">
    <location>
        <begin position="163"/>
        <end position="180"/>
    </location>
</feature>
<dbReference type="Gene3D" id="1.20.1250.20">
    <property type="entry name" value="MFS general substrate transporter like domains"/>
    <property type="match status" value="1"/>
</dbReference>
<dbReference type="InterPro" id="IPR036259">
    <property type="entry name" value="MFS_trans_sf"/>
</dbReference>
<dbReference type="Pfam" id="PF07690">
    <property type="entry name" value="MFS_1"/>
    <property type="match status" value="1"/>
</dbReference>
<evidence type="ECO:0000256" key="1">
    <source>
        <dbReference type="SAM" id="Phobius"/>
    </source>
</evidence>
<keyword evidence="1" id="KW-0472">Membrane</keyword>
<dbReference type="GO" id="GO:0022857">
    <property type="term" value="F:transmembrane transporter activity"/>
    <property type="evidence" value="ECO:0007669"/>
    <property type="project" value="InterPro"/>
</dbReference>
<feature type="transmembrane region" description="Helical" evidence="1">
    <location>
        <begin position="343"/>
        <end position="365"/>
    </location>
</feature>
<dbReference type="InterPro" id="IPR053160">
    <property type="entry name" value="MFS_DHA3_Transporter"/>
</dbReference>
<feature type="transmembrane region" description="Helical" evidence="1">
    <location>
        <begin position="40"/>
        <end position="65"/>
    </location>
</feature>
<accession>A0A852Z533</accession>
<sequence length="398" mass="41959">MSDPDPVAVFVRWTWCRAFLHRGWWLVTSVYLVVDARLSAAQLVLIGVAQGIVAFGFEVPAGVVADTVSRKWSLVISHLLMGTAMLATGLVTAFWLVVVTQMLWGLAWTFASGADVAWITDELDDPARVSDVLVRSGRAQLTGAAAGMVSVGALASLMHRSTAMVLAGVAMVALGGYVGHRFRERRFVPTRTRRWLTSWRILLRGFALVRRSRVLLVVFAATFLVNGAEDASGRLYPRRLVELGFPADPVAWFTALGVFTLLVGAVALRLVEPHIDDVRTAPRGYVVACAVGALGLVGLASSPGYVRGSVAVLFVAGVAVPLTRVIATISVNRQTSGDVRATVHSFLAQAEYAGEIVCGGAVALVAGSAGLSAALLGCAALLTVTAVLVATGTRAGPR</sequence>
<reference evidence="2 3" key="1">
    <citation type="submission" date="2020-07" db="EMBL/GenBank/DDBJ databases">
        <title>Sequencing the genomes of 1000 actinobacteria strains.</title>
        <authorList>
            <person name="Klenk H.-P."/>
        </authorList>
    </citation>
    <scope>NUCLEOTIDE SEQUENCE [LARGE SCALE GENOMIC DNA]</scope>
    <source>
        <strain evidence="2 3">DSM 18448</strain>
    </source>
</reference>
<dbReference type="SUPFAM" id="SSF103473">
    <property type="entry name" value="MFS general substrate transporter"/>
    <property type="match status" value="1"/>
</dbReference>
<keyword evidence="1" id="KW-1133">Transmembrane helix</keyword>
<dbReference type="EMBL" id="JACBZH010000001">
    <property type="protein sequence ID" value="NYH87483.1"/>
    <property type="molecule type" value="Genomic_DNA"/>
</dbReference>
<keyword evidence="3" id="KW-1185">Reference proteome</keyword>
<feature type="transmembrane region" description="Helical" evidence="1">
    <location>
        <begin position="250"/>
        <end position="271"/>
    </location>
</feature>
<evidence type="ECO:0000313" key="3">
    <source>
        <dbReference type="Proteomes" id="UP000579605"/>
    </source>
</evidence>
<feature type="transmembrane region" description="Helical" evidence="1">
    <location>
        <begin position="72"/>
        <end position="96"/>
    </location>
</feature>
<dbReference type="InterPro" id="IPR011701">
    <property type="entry name" value="MFS"/>
</dbReference>
<evidence type="ECO:0000313" key="2">
    <source>
        <dbReference type="EMBL" id="NYH87483.1"/>
    </source>
</evidence>
<feature type="transmembrane region" description="Helical" evidence="1">
    <location>
        <begin position="201"/>
        <end position="225"/>
    </location>
</feature>
<evidence type="ECO:0008006" key="4">
    <source>
        <dbReference type="Google" id="ProtNLM"/>
    </source>
</evidence>
<feature type="transmembrane region" description="Helical" evidence="1">
    <location>
        <begin position="371"/>
        <end position="390"/>
    </location>
</feature>
<dbReference type="AlphaFoldDB" id="A0A852Z533"/>
<dbReference type="CDD" id="cd06174">
    <property type="entry name" value="MFS"/>
    <property type="match status" value="1"/>
</dbReference>
<gene>
    <name evidence="2" type="ORF">F4554_000121</name>
</gene>
<dbReference type="PANTHER" id="PTHR23530:SF1">
    <property type="entry name" value="PERMEASE, MAJOR FACILITATOR SUPERFAMILY-RELATED"/>
    <property type="match status" value="1"/>
</dbReference>
<feature type="transmembrane region" description="Helical" evidence="1">
    <location>
        <begin position="283"/>
        <end position="305"/>
    </location>
</feature>
<dbReference type="Proteomes" id="UP000579605">
    <property type="component" value="Unassembled WGS sequence"/>
</dbReference>
<name>A0A852Z533_9ACTN</name>
<dbReference type="PANTHER" id="PTHR23530">
    <property type="entry name" value="TRANSPORT PROTEIN-RELATED"/>
    <property type="match status" value="1"/>
</dbReference>
<protein>
    <recommendedName>
        <fullName evidence="4">Major Facilitator Superfamily protein</fullName>
    </recommendedName>
</protein>
<feature type="transmembrane region" description="Helical" evidence="1">
    <location>
        <begin position="311"/>
        <end position="331"/>
    </location>
</feature>
<dbReference type="RefSeq" id="WP_179785545.1">
    <property type="nucleotide sequence ID" value="NZ_BAAARR010000012.1"/>
</dbReference>
<keyword evidence="1" id="KW-0812">Transmembrane</keyword>
<comment type="caution">
    <text evidence="2">The sequence shown here is derived from an EMBL/GenBank/DDBJ whole genome shotgun (WGS) entry which is preliminary data.</text>
</comment>